<feature type="region of interest" description="Disordered" evidence="4">
    <location>
        <begin position="1"/>
        <end position="54"/>
    </location>
</feature>
<dbReference type="SUPFAM" id="SSF46785">
    <property type="entry name" value="Winged helix' DNA-binding domain"/>
    <property type="match status" value="1"/>
</dbReference>
<evidence type="ECO:0000256" key="2">
    <source>
        <dbReference type="ARBA" id="ARBA00022679"/>
    </source>
</evidence>
<evidence type="ECO:0000256" key="3">
    <source>
        <dbReference type="ARBA" id="ARBA00022691"/>
    </source>
</evidence>
<dbReference type="PANTHER" id="PTHR43712">
    <property type="entry name" value="PUTATIVE (AFU_ORTHOLOGUE AFUA_4G14580)-RELATED"/>
    <property type="match status" value="1"/>
</dbReference>
<proteinExistence type="predicted"/>
<evidence type="ECO:0000256" key="4">
    <source>
        <dbReference type="SAM" id="MobiDB-lite"/>
    </source>
</evidence>
<dbReference type="Gene3D" id="1.10.10.10">
    <property type="entry name" value="Winged helix-like DNA-binding domain superfamily/Winged helix DNA-binding domain"/>
    <property type="match status" value="1"/>
</dbReference>
<evidence type="ECO:0000313" key="7">
    <source>
        <dbReference type="Proteomes" id="UP000037904"/>
    </source>
</evidence>
<dbReference type="AlphaFoldDB" id="A0A0M9EPC8"/>
<keyword evidence="3" id="KW-0949">S-adenosyl-L-methionine</keyword>
<dbReference type="InterPro" id="IPR036388">
    <property type="entry name" value="WH-like_DNA-bd_sf"/>
</dbReference>
<dbReference type="EMBL" id="JXCE01000532">
    <property type="protein sequence ID" value="KPA36852.1"/>
    <property type="molecule type" value="Genomic_DNA"/>
</dbReference>
<keyword evidence="7" id="KW-1185">Reference proteome</keyword>
<sequence length="458" mass="50804">MADAIISHEDKATSTRDSRLHAVEKKVESSVAAISPSETPSSGSEKGEATTDEEDVSIALKAANIDAVPSLIKDINSLSEGLNSDDSEARLKLMAKAKSLWQSLETPRETMLRHTWAEPSLHCALTAGTVKGVWAHVAKIQGPFTVVDVAKEKNIDPALLSRLLRHVSSMGYITEVGQDTYEATNFIKSMAFPFIHAGYPCISGACLNALGQFHEWADLNAWKDPTDISNSPLQHGYKTEKTFFEHLHTNPPYGQMFHLHMGGYRQGRPSWMDTGFFPVQEKLIDSLEQSKDAVLLVDIGGSFGHDIGEFHRKFPDAPGQLILQDLPVVIDQVTTLDSKIQRMKYDFFTEQPIKGARAYYMHSVLHDWSDETCLKILERVTAAMKPGYSKLLINENVIPNTGAQWEATALDIMMLTLLASRERTLDNWDSLLGRAGLRISHIWTVANGVESLIECELA</sequence>
<gene>
    <name evidence="6" type="ORF">FLAG1_10353</name>
</gene>
<accession>A0A0M9EPC8</accession>
<dbReference type="InterPro" id="IPR029063">
    <property type="entry name" value="SAM-dependent_MTases_sf"/>
</dbReference>
<comment type="caution">
    <text evidence="6">The sequence shown here is derived from an EMBL/GenBank/DDBJ whole genome shotgun (WGS) entry which is preliminary data.</text>
</comment>
<keyword evidence="2 6" id="KW-0808">Transferase</keyword>
<dbReference type="InterPro" id="IPR036390">
    <property type="entry name" value="WH_DNA-bd_sf"/>
</dbReference>
<evidence type="ECO:0000313" key="6">
    <source>
        <dbReference type="EMBL" id="KPA36852.1"/>
    </source>
</evidence>
<dbReference type="Gene3D" id="3.40.50.150">
    <property type="entry name" value="Vaccinia Virus protein VP39"/>
    <property type="match status" value="1"/>
</dbReference>
<dbReference type="GO" id="GO:0032259">
    <property type="term" value="P:methylation"/>
    <property type="evidence" value="ECO:0007669"/>
    <property type="project" value="UniProtKB-KW"/>
</dbReference>
<dbReference type="InterPro" id="IPR016461">
    <property type="entry name" value="COMT-like"/>
</dbReference>
<evidence type="ECO:0000259" key="5">
    <source>
        <dbReference type="Pfam" id="PF00891"/>
    </source>
</evidence>
<keyword evidence="1 6" id="KW-0489">Methyltransferase</keyword>
<feature type="compositionally biased region" description="Basic and acidic residues" evidence="4">
    <location>
        <begin position="1"/>
        <end position="28"/>
    </location>
</feature>
<dbReference type="Proteomes" id="UP000037904">
    <property type="component" value="Unassembled WGS sequence"/>
</dbReference>
<evidence type="ECO:0000256" key="1">
    <source>
        <dbReference type="ARBA" id="ARBA00022603"/>
    </source>
</evidence>
<dbReference type="GO" id="GO:0008171">
    <property type="term" value="F:O-methyltransferase activity"/>
    <property type="evidence" value="ECO:0007669"/>
    <property type="project" value="InterPro"/>
</dbReference>
<feature type="domain" description="O-methyltransferase C-terminal" evidence="5">
    <location>
        <begin position="293"/>
        <end position="437"/>
    </location>
</feature>
<dbReference type="Pfam" id="PF00891">
    <property type="entry name" value="Methyltransf_2"/>
    <property type="match status" value="1"/>
</dbReference>
<dbReference type="SUPFAM" id="SSF53335">
    <property type="entry name" value="S-adenosyl-L-methionine-dependent methyltransferases"/>
    <property type="match status" value="1"/>
</dbReference>
<name>A0A0M9EPC8_FUSLA</name>
<organism evidence="6 7">
    <name type="scientific">Fusarium langsethiae</name>
    <dbReference type="NCBI Taxonomy" id="179993"/>
    <lineage>
        <taxon>Eukaryota</taxon>
        <taxon>Fungi</taxon>
        <taxon>Dikarya</taxon>
        <taxon>Ascomycota</taxon>
        <taxon>Pezizomycotina</taxon>
        <taxon>Sordariomycetes</taxon>
        <taxon>Hypocreomycetidae</taxon>
        <taxon>Hypocreales</taxon>
        <taxon>Nectriaceae</taxon>
        <taxon>Fusarium</taxon>
    </lineage>
</organism>
<dbReference type="InterPro" id="IPR001077">
    <property type="entry name" value="COMT_C"/>
</dbReference>
<dbReference type="PANTHER" id="PTHR43712:SF17">
    <property type="entry name" value="O-METHYLTRANSFERASE"/>
    <property type="match status" value="1"/>
</dbReference>
<dbReference type="PROSITE" id="PS51683">
    <property type="entry name" value="SAM_OMT_II"/>
    <property type="match status" value="1"/>
</dbReference>
<protein>
    <submittedName>
        <fullName evidence="6">Sterigmatocystin 8-o-methyltransferase</fullName>
    </submittedName>
</protein>
<reference evidence="6 7" key="1">
    <citation type="submission" date="2015-04" db="EMBL/GenBank/DDBJ databases">
        <title>The draft genome sequence of Fusarium langsethiae, a T-2/HT-2 mycotoxin producer.</title>
        <authorList>
            <person name="Lysoe E."/>
            <person name="Divon H.H."/>
            <person name="Terzi V."/>
            <person name="Orru L."/>
            <person name="Lamontanara A."/>
            <person name="Kolseth A.-K."/>
            <person name="Frandsen R.J."/>
            <person name="Nielsen K."/>
            <person name="Thrane U."/>
        </authorList>
    </citation>
    <scope>NUCLEOTIDE SEQUENCE [LARGE SCALE GENOMIC DNA]</scope>
    <source>
        <strain evidence="6 7">Fl201059</strain>
    </source>
</reference>